<feature type="compositionally biased region" description="Low complexity" evidence="7">
    <location>
        <begin position="1319"/>
        <end position="1331"/>
    </location>
</feature>
<keyword evidence="4" id="KW-0378">Hydrolase</keyword>
<evidence type="ECO:0000256" key="3">
    <source>
        <dbReference type="ARBA" id="ARBA00022741"/>
    </source>
</evidence>
<dbReference type="PROSITE" id="PS51192">
    <property type="entry name" value="HELICASE_ATP_BIND_1"/>
    <property type="match status" value="1"/>
</dbReference>
<evidence type="ECO:0000256" key="5">
    <source>
        <dbReference type="ARBA" id="ARBA00022840"/>
    </source>
</evidence>
<dbReference type="SMART" id="SM00490">
    <property type="entry name" value="HELICc"/>
    <property type="match status" value="1"/>
</dbReference>
<feature type="domain" description="Helicase ATP-binding" evidence="9">
    <location>
        <begin position="648"/>
        <end position="819"/>
    </location>
</feature>
<feature type="region of interest" description="Disordered" evidence="7">
    <location>
        <begin position="350"/>
        <end position="381"/>
    </location>
</feature>
<evidence type="ECO:0000259" key="10">
    <source>
        <dbReference type="PROSITE" id="PS51194"/>
    </source>
</evidence>
<dbReference type="GO" id="GO:0042393">
    <property type="term" value="F:histone binding"/>
    <property type="evidence" value="ECO:0007669"/>
    <property type="project" value="TreeGrafter"/>
</dbReference>
<dbReference type="GO" id="GO:0005634">
    <property type="term" value="C:nucleus"/>
    <property type="evidence" value="ECO:0007669"/>
    <property type="project" value="UniProtKB-SubCell"/>
</dbReference>
<dbReference type="SUPFAM" id="SSF52540">
    <property type="entry name" value="P-loop containing nucleoside triphosphate hydrolases"/>
    <property type="match status" value="2"/>
</dbReference>
<feature type="region of interest" description="Disordered" evidence="7">
    <location>
        <begin position="1493"/>
        <end position="1527"/>
    </location>
</feature>
<evidence type="ECO:0000256" key="1">
    <source>
        <dbReference type="ARBA" id="ARBA00004123"/>
    </source>
</evidence>
<dbReference type="Gene3D" id="3.40.50.300">
    <property type="entry name" value="P-loop containing nucleotide triphosphate hydrolases"/>
    <property type="match status" value="1"/>
</dbReference>
<organism evidence="11">
    <name type="scientific">Lichtheimia ramosa</name>
    <dbReference type="NCBI Taxonomy" id="688394"/>
    <lineage>
        <taxon>Eukaryota</taxon>
        <taxon>Fungi</taxon>
        <taxon>Fungi incertae sedis</taxon>
        <taxon>Mucoromycota</taxon>
        <taxon>Mucoromycotina</taxon>
        <taxon>Mucoromycetes</taxon>
        <taxon>Mucorales</taxon>
        <taxon>Lichtheimiaceae</taxon>
        <taxon>Lichtheimia</taxon>
    </lineage>
</organism>
<feature type="region of interest" description="Disordered" evidence="7">
    <location>
        <begin position="1237"/>
        <end position="1480"/>
    </location>
</feature>
<dbReference type="EMBL" id="LK023313">
    <property type="protein sequence ID" value="CDS03286.1"/>
    <property type="molecule type" value="Genomic_DNA"/>
</dbReference>
<dbReference type="GO" id="GO:0016887">
    <property type="term" value="F:ATP hydrolysis activity"/>
    <property type="evidence" value="ECO:0007669"/>
    <property type="project" value="TreeGrafter"/>
</dbReference>
<gene>
    <name evidence="11" type="ORF">LRAMOSA00688</name>
</gene>
<dbReference type="PANTHER" id="PTHR45623:SF17">
    <property type="entry name" value="CHROMODOMAIN-HELICASE-DNA-BINDING PROTEIN 3-RELATED"/>
    <property type="match status" value="1"/>
</dbReference>
<sequence>MGDQDAKKFRTIRKADLWKNWLVVSAVNIPADNPSNKHDDPLYIAQQAQARIQVHGALKEILSRRTLRSGKVMYNVEWSDGTRTQEGIRMLREVDLDMLMGFHEVFDLDNSDNNNNSSSRSRSRSRSYSESIYQERSPIRSFVVNDSDSLEYVSTSDEHESSDDDQPVRHRIRSVSRRKSNRSHTERVKQTPRFDLTTPPVTQQKGPMAAVPYYTNAPFVERHWIDCLKCKGKGYPNGPPPNNGKRKGSQRQQRHVDDIFEMTPEEEEAMQGRLLLCITCTAAVHEGCLATPHKRFLRDCIENDKEHTEFQCALCIAALSNKPDCIPACDVCHQVHSIADLKLLPKSKTSVASPSTSSDLPLSDTPSPAQTTTTPDTTDDHPIDSNGLFRCSVCRRAFHDTCIPAIPDAKMVDNDDILKGAYYDTIIQTCLDQQKCTECMLFNKKVEKIVTWRIAGEPADKRLDITFNDASKETKEYLVKWVDTSYCHLTWVPEEWIMRTSKQLYSKYCERVKHHKHATQDDLIPKAWKTVERILTAVDRHGNTITKGPARRVDKMLVKFNDLTYDEACWDTPPPEDSDLYSFFLDAFKQYLHACTVKPPAKMKQRVEEVRYAATRENYSQHEIKQQPNFIAGGTLLEHQLDGLNWLIYQWERNSPCILADDMGLGKTIQIVSFLNLLFKKFGVYPFLVIVPNSTVTNWLREFNKWAPDMVVSTYFGSAKSRRLVRQHELFRGGEQDGIRVHAVIATYESATSDISVFGKTKFWPALVVDEAQRLKNNESLLFQKLKSLQWDHTVLMTGTPLQNNIRELMNLMHFVDPEKFADVEQLEAKYEELSRDVVQELHDQLKPYFLRRTKELVLKIPPKSEIIVPVTMTPLQKEVCKGLLDKNLISYAMLNSKEKGSNSTKRSLNNILMQLRKALNHPYLIPGIELKQDTPATTQRILIDASSKLKVLHQMLPKLLKDGHRILIFSTMQLTLDILEDYLNYEAIKYVRLDGVTPTIDRVKNIDAFNKTGSDINVFLLTTRAGGVGINLATADTVILWDFDPNPHQDQQAIGRAHRFGQTSPVLVLKFMTRFSVEEKIAQIAKKKLVLDHLVVNRMDDEDLEENDVESIIKFGTQALFDDDKSKDITYDSHAIDKLLDRSHISTTETTNQHQETDESQKGFSFSFARVWNQDKEGATEELAEDAGSRQEENDFWIKFLEEKKKQYEEEQQKKEELGRGARKRGMISYREDLFYAGNSQQHKKKKLKETSQPPTESDTNMEDDTYVDNPNAGDEASDSDETISEDELSGLLQTKKRKKLPSDVHPIQQVPQQVLESQSSPQQPAQQPAPKQPRVRQRKKKPDQQQKSLQQPQFHMYTPPSHAQLQPPNVSNHLHWQRPVNYSQLPPSMQHPSPQHVQFDPARSPSQFNVPVSSFPMRPYTMQSPTIPHHFRPESHIQHHPPYQPSSRPPHLQAAPAPQHQMPPQQRPPPPYHNNETDPVAFREVSTAIQQRLQEQQQHRPENNDARNPHMRETVQQQHRHENDETRNAQLREALDAAIQQRLQSMNPSQRPFDTQCMIIQQQALRVMQLGASGQYGARSAQEMLAIAQQLRENRNAHVLPQHISPSALHMSAPNTASTTSSHHHHSMATSTPPSSSSSSSSSSLPNQQNNIPPQHVNDPKLPPDASRP</sequence>
<evidence type="ECO:0000313" key="11">
    <source>
        <dbReference type="EMBL" id="CDS03286.1"/>
    </source>
</evidence>
<feature type="region of interest" description="Disordered" evidence="7">
    <location>
        <begin position="107"/>
        <end position="132"/>
    </location>
</feature>
<feature type="compositionally biased region" description="Basic and acidic residues" evidence="7">
    <location>
        <begin position="1499"/>
        <end position="1527"/>
    </location>
</feature>
<dbReference type="InterPro" id="IPR001650">
    <property type="entry name" value="Helicase_C-like"/>
</dbReference>
<evidence type="ECO:0000256" key="6">
    <source>
        <dbReference type="ARBA" id="ARBA00023242"/>
    </source>
</evidence>
<dbReference type="SUPFAM" id="SSF54160">
    <property type="entry name" value="Chromo domain-like"/>
    <property type="match status" value="1"/>
</dbReference>
<feature type="compositionally biased region" description="Basic residues" evidence="7">
    <location>
        <begin position="244"/>
        <end position="253"/>
    </location>
</feature>
<dbReference type="InterPro" id="IPR027417">
    <property type="entry name" value="P-loop_NTPase"/>
</dbReference>
<dbReference type="InterPro" id="IPR049730">
    <property type="entry name" value="SNF2/RAD54-like_C"/>
</dbReference>
<dbReference type="Pfam" id="PF23615">
    <property type="entry name" value="Chromo_MIT1"/>
    <property type="match status" value="1"/>
</dbReference>
<feature type="compositionally biased region" description="Low complexity" evidence="7">
    <location>
        <begin position="1630"/>
        <end position="1646"/>
    </location>
</feature>
<evidence type="ECO:0000259" key="9">
    <source>
        <dbReference type="PROSITE" id="PS51192"/>
    </source>
</evidence>
<dbReference type="SMART" id="SM00487">
    <property type="entry name" value="DEXDc"/>
    <property type="match status" value="1"/>
</dbReference>
<evidence type="ECO:0000256" key="4">
    <source>
        <dbReference type="ARBA" id="ARBA00022801"/>
    </source>
</evidence>
<keyword evidence="2" id="KW-0677">Repeat</keyword>
<dbReference type="InterPro" id="IPR014001">
    <property type="entry name" value="Helicase_ATP-bd"/>
</dbReference>
<dbReference type="PANTHER" id="PTHR45623">
    <property type="entry name" value="CHROMODOMAIN-HELICASE-DNA-BINDING PROTEIN 3-RELATED-RELATED"/>
    <property type="match status" value="1"/>
</dbReference>
<feature type="compositionally biased region" description="Acidic residues" evidence="7">
    <location>
        <begin position="1277"/>
        <end position="1290"/>
    </location>
</feature>
<dbReference type="CDD" id="cd18793">
    <property type="entry name" value="SF2_C_SNF"/>
    <property type="match status" value="1"/>
</dbReference>
<evidence type="ECO:0000256" key="7">
    <source>
        <dbReference type="SAM" id="MobiDB-lite"/>
    </source>
</evidence>
<comment type="subcellular location">
    <subcellularLocation>
        <location evidence="1">Nucleus</location>
    </subcellularLocation>
</comment>
<feature type="compositionally biased region" description="Basic residues" evidence="7">
    <location>
        <begin position="169"/>
        <end position="182"/>
    </location>
</feature>
<dbReference type="Pfam" id="PF00176">
    <property type="entry name" value="SNF2-rel_dom"/>
    <property type="match status" value="1"/>
</dbReference>
<feature type="domain" description="Helicase C-terminal" evidence="10">
    <location>
        <begin position="952"/>
        <end position="1103"/>
    </location>
</feature>
<feature type="region of interest" description="Disordered" evidence="7">
    <location>
        <begin position="1611"/>
        <end position="1671"/>
    </location>
</feature>
<feature type="region of interest" description="Disordered" evidence="7">
    <location>
        <begin position="153"/>
        <end position="205"/>
    </location>
</feature>
<evidence type="ECO:0000259" key="8">
    <source>
        <dbReference type="PROSITE" id="PS50013"/>
    </source>
</evidence>
<feature type="compositionally biased region" description="Low complexity" evidence="7">
    <location>
        <begin position="350"/>
        <end position="376"/>
    </location>
</feature>
<dbReference type="InterPro" id="IPR038718">
    <property type="entry name" value="SNF2-like_sf"/>
</dbReference>
<feature type="compositionally biased region" description="Low complexity" evidence="7">
    <location>
        <begin position="111"/>
        <end position="132"/>
    </location>
</feature>
<dbReference type="GO" id="GO:0003682">
    <property type="term" value="F:chromatin binding"/>
    <property type="evidence" value="ECO:0007669"/>
    <property type="project" value="TreeGrafter"/>
</dbReference>
<dbReference type="GO" id="GO:0005524">
    <property type="term" value="F:ATP binding"/>
    <property type="evidence" value="ECO:0007669"/>
    <property type="project" value="UniProtKB-KW"/>
</dbReference>
<evidence type="ECO:0000256" key="2">
    <source>
        <dbReference type="ARBA" id="ARBA00022737"/>
    </source>
</evidence>
<keyword evidence="6" id="KW-0539">Nucleus</keyword>
<dbReference type="GO" id="GO:0000785">
    <property type="term" value="C:chromatin"/>
    <property type="evidence" value="ECO:0007669"/>
    <property type="project" value="TreeGrafter"/>
</dbReference>
<feature type="compositionally biased region" description="Low complexity" evidence="7">
    <location>
        <begin position="1451"/>
        <end position="1466"/>
    </location>
</feature>
<dbReference type="Gene3D" id="3.40.50.10810">
    <property type="entry name" value="Tandem AAA-ATPase domain"/>
    <property type="match status" value="1"/>
</dbReference>
<feature type="region of interest" description="Disordered" evidence="7">
    <location>
        <begin position="235"/>
        <end position="254"/>
    </location>
</feature>
<dbReference type="OrthoDB" id="5857104at2759"/>
<protein>
    <submittedName>
        <fullName evidence="11">Uncharacterized protein</fullName>
    </submittedName>
</protein>
<feature type="compositionally biased region" description="Low complexity" evidence="7">
    <location>
        <begin position="1614"/>
        <end position="1623"/>
    </location>
</feature>
<dbReference type="InterPro" id="IPR000953">
    <property type="entry name" value="Chromo/chromo_shadow_dom"/>
</dbReference>
<dbReference type="Pfam" id="PF15446">
    <property type="entry name" value="zf-PHD-like"/>
    <property type="match status" value="1"/>
</dbReference>
<feature type="compositionally biased region" description="Polar residues" evidence="7">
    <location>
        <begin position="1363"/>
        <end position="1398"/>
    </location>
</feature>
<name>A0A077W8A0_9FUNG</name>
<feature type="domain" description="Chromo" evidence="8">
    <location>
        <begin position="444"/>
        <end position="520"/>
    </location>
</feature>
<dbReference type="InterPro" id="IPR016197">
    <property type="entry name" value="Chromo-like_dom_sf"/>
</dbReference>
<dbReference type="Gene3D" id="2.40.50.40">
    <property type="match status" value="1"/>
</dbReference>
<dbReference type="InterPro" id="IPR056616">
    <property type="entry name" value="Chromo_MIT1"/>
</dbReference>
<dbReference type="InterPro" id="IPR000330">
    <property type="entry name" value="SNF2_N"/>
</dbReference>
<proteinExistence type="predicted"/>
<dbReference type="GO" id="GO:0003677">
    <property type="term" value="F:DNA binding"/>
    <property type="evidence" value="ECO:0007669"/>
    <property type="project" value="TreeGrafter"/>
</dbReference>
<dbReference type="CDD" id="cd18660">
    <property type="entry name" value="CD1_tandem"/>
    <property type="match status" value="1"/>
</dbReference>
<dbReference type="PROSITE" id="PS50013">
    <property type="entry name" value="CHROMO_2"/>
    <property type="match status" value="1"/>
</dbReference>
<keyword evidence="3" id="KW-0547">Nucleotide-binding</keyword>
<keyword evidence="5" id="KW-0067">ATP-binding</keyword>
<dbReference type="Pfam" id="PF00271">
    <property type="entry name" value="Helicase_C"/>
    <property type="match status" value="1"/>
</dbReference>
<dbReference type="PROSITE" id="PS51194">
    <property type="entry name" value="HELICASE_CTER"/>
    <property type="match status" value="1"/>
</dbReference>
<dbReference type="GO" id="GO:0140658">
    <property type="term" value="F:ATP-dependent chromatin remodeler activity"/>
    <property type="evidence" value="ECO:0007669"/>
    <property type="project" value="TreeGrafter"/>
</dbReference>
<reference evidence="11" key="1">
    <citation type="journal article" date="2014" name="Genome Announc.">
        <title>De novo whole-genome sequence and genome annotation of Lichtheimia ramosa.</title>
        <authorList>
            <person name="Linde J."/>
            <person name="Schwartze V."/>
            <person name="Binder U."/>
            <person name="Lass-Florl C."/>
            <person name="Voigt K."/>
            <person name="Horn F."/>
        </authorList>
    </citation>
    <scope>NUCLEOTIDE SEQUENCE</scope>
    <source>
        <strain evidence="11">JMRC FSU:6197</strain>
    </source>
</reference>
<dbReference type="InterPro" id="IPR041684">
    <property type="entry name" value="Znf-PHD-like"/>
</dbReference>
<accession>A0A077W8A0</accession>